<sequence>MPRIESLLHKLKELVFNKLFEFIFQKIKIFFVFLMFSLIFFILFQHSIYNLYQTRKQVENYEQSSLAFKSFRIVELPISDLRMPVKHSPIISSSELYNKLINFIDKAKIVDKDLHILQTKTKSFLDNLITYILSILKILEVVGHGHDASEAYNQTKTFMENELKRMMLVGQYAIRR</sequence>
<evidence type="ECO:0000313" key="3">
    <source>
        <dbReference type="Proteomes" id="UP000265703"/>
    </source>
</evidence>
<feature type="transmembrane region" description="Helical" evidence="1">
    <location>
        <begin position="29"/>
        <end position="49"/>
    </location>
</feature>
<dbReference type="OrthoDB" id="4179406at2759"/>
<evidence type="ECO:0000313" key="2">
    <source>
        <dbReference type="EMBL" id="RIA93920.1"/>
    </source>
</evidence>
<dbReference type="Proteomes" id="UP000265703">
    <property type="component" value="Unassembled WGS sequence"/>
</dbReference>
<keyword evidence="1" id="KW-0472">Membrane</keyword>
<gene>
    <name evidence="2" type="ORF">C1645_761328</name>
</gene>
<organism evidence="2 3">
    <name type="scientific">Glomus cerebriforme</name>
    <dbReference type="NCBI Taxonomy" id="658196"/>
    <lineage>
        <taxon>Eukaryota</taxon>
        <taxon>Fungi</taxon>
        <taxon>Fungi incertae sedis</taxon>
        <taxon>Mucoromycota</taxon>
        <taxon>Glomeromycotina</taxon>
        <taxon>Glomeromycetes</taxon>
        <taxon>Glomerales</taxon>
        <taxon>Glomeraceae</taxon>
        <taxon>Glomus</taxon>
    </lineage>
</organism>
<reference evidence="2 3" key="1">
    <citation type="submission" date="2018-06" db="EMBL/GenBank/DDBJ databases">
        <title>Comparative genomics reveals the genomic features of Rhizophagus irregularis, R. cerebriforme, R. diaphanum and Gigaspora rosea, and their symbiotic lifestyle signature.</title>
        <authorList>
            <person name="Morin E."/>
            <person name="San Clemente H."/>
            <person name="Chen E.C.H."/>
            <person name="De La Providencia I."/>
            <person name="Hainaut M."/>
            <person name="Kuo A."/>
            <person name="Kohler A."/>
            <person name="Murat C."/>
            <person name="Tang N."/>
            <person name="Roy S."/>
            <person name="Loubradou J."/>
            <person name="Henrissat B."/>
            <person name="Grigoriev I.V."/>
            <person name="Corradi N."/>
            <person name="Roux C."/>
            <person name="Martin F.M."/>
        </authorList>
    </citation>
    <scope>NUCLEOTIDE SEQUENCE [LARGE SCALE GENOMIC DNA]</scope>
    <source>
        <strain evidence="2 3">DAOM 227022</strain>
    </source>
</reference>
<dbReference type="EMBL" id="QKYT01000094">
    <property type="protein sequence ID" value="RIA93920.1"/>
    <property type="molecule type" value="Genomic_DNA"/>
</dbReference>
<dbReference type="AlphaFoldDB" id="A0A397T6H2"/>
<keyword evidence="1" id="KW-0812">Transmembrane</keyword>
<name>A0A397T6H2_9GLOM</name>
<keyword evidence="3" id="KW-1185">Reference proteome</keyword>
<keyword evidence="1" id="KW-1133">Transmembrane helix</keyword>
<dbReference type="STRING" id="658196.A0A397T6H2"/>
<evidence type="ECO:0000256" key="1">
    <source>
        <dbReference type="SAM" id="Phobius"/>
    </source>
</evidence>
<protein>
    <submittedName>
        <fullName evidence="2">Uncharacterized protein</fullName>
    </submittedName>
</protein>
<comment type="caution">
    <text evidence="2">The sequence shown here is derived from an EMBL/GenBank/DDBJ whole genome shotgun (WGS) entry which is preliminary data.</text>
</comment>
<accession>A0A397T6H2</accession>
<proteinExistence type="predicted"/>